<dbReference type="AlphaFoldDB" id="A0A7Y6NBS8"/>
<evidence type="ECO:0000259" key="5">
    <source>
        <dbReference type="PROSITE" id="PS51900"/>
    </source>
</evidence>
<dbReference type="InterPro" id="IPR024456">
    <property type="entry name" value="Integrase_catalytic_putative"/>
</dbReference>
<organism evidence="6 7">
    <name type="scientific">Pantoea brenneri</name>
    <dbReference type="NCBI Taxonomy" id="472694"/>
    <lineage>
        <taxon>Bacteria</taxon>
        <taxon>Pseudomonadati</taxon>
        <taxon>Pseudomonadota</taxon>
        <taxon>Gammaproteobacteria</taxon>
        <taxon>Enterobacterales</taxon>
        <taxon>Erwiniaceae</taxon>
        <taxon>Pantoea</taxon>
    </lineage>
</organism>
<evidence type="ECO:0000313" key="7">
    <source>
        <dbReference type="Proteomes" id="UP000566985"/>
    </source>
</evidence>
<evidence type="ECO:0000256" key="4">
    <source>
        <dbReference type="PROSITE-ProRule" id="PRU01248"/>
    </source>
</evidence>
<dbReference type="PROSITE" id="PS51900">
    <property type="entry name" value="CB"/>
    <property type="match status" value="1"/>
</dbReference>
<keyword evidence="2 4" id="KW-0238">DNA-binding</keyword>
<proteinExistence type="predicted"/>
<name>A0A7Y6NBS8_9GAMM</name>
<dbReference type="GO" id="GO:0006310">
    <property type="term" value="P:DNA recombination"/>
    <property type="evidence" value="ECO:0007669"/>
    <property type="project" value="UniProtKB-KW"/>
</dbReference>
<dbReference type="InterPro" id="IPR024457">
    <property type="entry name" value="Putative_integrase_N"/>
</dbReference>
<comment type="caution">
    <text evidence="6">The sequence shown here is derived from an EMBL/GenBank/DDBJ whole genome shotgun (WGS) entry which is preliminary data.</text>
</comment>
<dbReference type="InterPro" id="IPR010998">
    <property type="entry name" value="Integrase_recombinase_N"/>
</dbReference>
<keyword evidence="3" id="KW-0233">DNA recombination</keyword>
<dbReference type="EMBL" id="JABWPM010000002">
    <property type="protein sequence ID" value="NUY95607.1"/>
    <property type="molecule type" value="Genomic_DNA"/>
</dbReference>
<feature type="domain" description="Core-binding (CB)" evidence="5">
    <location>
        <begin position="6"/>
        <end position="86"/>
    </location>
</feature>
<evidence type="ECO:0000256" key="1">
    <source>
        <dbReference type="ARBA" id="ARBA00022908"/>
    </source>
</evidence>
<gene>
    <name evidence="6" type="ORF">HU668_03935</name>
</gene>
<dbReference type="GO" id="GO:0003677">
    <property type="term" value="F:DNA binding"/>
    <property type="evidence" value="ECO:0007669"/>
    <property type="project" value="UniProtKB-UniRule"/>
</dbReference>
<dbReference type="InterPro" id="IPR044068">
    <property type="entry name" value="CB"/>
</dbReference>
<dbReference type="InterPro" id="IPR013762">
    <property type="entry name" value="Integrase-like_cat_sf"/>
</dbReference>
<evidence type="ECO:0000313" key="6">
    <source>
        <dbReference type="EMBL" id="NUY95607.1"/>
    </source>
</evidence>
<dbReference type="Pfam" id="PF12835">
    <property type="entry name" value="Integrase_1"/>
    <property type="match status" value="1"/>
</dbReference>
<evidence type="ECO:0000256" key="2">
    <source>
        <dbReference type="ARBA" id="ARBA00023125"/>
    </source>
</evidence>
<dbReference type="RefSeq" id="WP_069728182.1">
    <property type="nucleotide sequence ID" value="NZ_JABWPE010000002.1"/>
</dbReference>
<sequence length="294" mass="32729">MSRTGREMKQLAKQAGGSHKTVHDRIRIADRFCNHLLALNIQIRSVQYLKARHIESYIAARRGQGIALRTLQNEMAALRSVLHQAGREKLVVSERLTNRALGLGGSSRAGTKFAIPTEKYQQAINQAQQLDEGLAIALQLSRLMGLRSQEAVQCSASLKTWQKQLAQGAERLSVVFGTKGGRPRETRILDRAAVSNVITQALVIAKQRNGKLIDRADLKTAMNYWRSATTRIGLIGSYSPHSLRYAWAQDAICFYQEQGFSRKEANALTSMDLGHGDGRGRYVERVYGLQEVQA</sequence>
<evidence type="ECO:0000256" key="3">
    <source>
        <dbReference type="ARBA" id="ARBA00023172"/>
    </source>
</evidence>
<keyword evidence="1" id="KW-0229">DNA integration</keyword>
<dbReference type="InterPro" id="IPR011010">
    <property type="entry name" value="DNA_brk_join_enz"/>
</dbReference>
<reference evidence="6 7" key="1">
    <citation type="submission" date="2020-05" db="EMBL/GenBank/DDBJ databases">
        <title>Whole Genome Sequences of Enterobacteriales Associated with the International Space Station.</title>
        <authorList>
            <person name="Bharadwaj A."/>
            <person name="Daudu R."/>
            <person name="Singh N."/>
            <person name="Wood J."/>
            <person name="Debieu M."/>
            <person name="Mason C."/>
            <person name="Wang C."/>
            <person name="Venkateswaran K."/>
        </authorList>
    </citation>
    <scope>NUCLEOTIDE SEQUENCE [LARGE SCALE GENOMIC DNA]</scope>
    <source>
        <strain evidence="6 7">IF5SW-B1</strain>
    </source>
</reference>
<protein>
    <submittedName>
        <fullName evidence="6">Integrase domain-containing protein</fullName>
    </submittedName>
</protein>
<dbReference type="SUPFAM" id="SSF56349">
    <property type="entry name" value="DNA breaking-rejoining enzymes"/>
    <property type="match status" value="1"/>
</dbReference>
<dbReference type="Pfam" id="PF12834">
    <property type="entry name" value="Phage_int_SAM_2"/>
    <property type="match status" value="1"/>
</dbReference>
<dbReference type="Proteomes" id="UP000566985">
    <property type="component" value="Unassembled WGS sequence"/>
</dbReference>
<dbReference type="GO" id="GO:0015074">
    <property type="term" value="P:DNA integration"/>
    <property type="evidence" value="ECO:0007669"/>
    <property type="project" value="UniProtKB-KW"/>
</dbReference>
<dbReference type="Gene3D" id="1.10.150.130">
    <property type="match status" value="1"/>
</dbReference>
<accession>A0A7Y6NBS8</accession>
<dbReference type="GeneID" id="57344164"/>
<dbReference type="Gene3D" id="1.10.443.10">
    <property type="entry name" value="Intergrase catalytic core"/>
    <property type="match status" value="1"/>
</dbReference>